<keyword evidence="5" id="KW-0808">Transferase</keyword>
<sequence>MAFVCGDPKGYREVVILSVDDTAGASTAIKLDTGDIIAPTMMLKRLIARSGQRIAQGMGLWRKLRTYRLVAGAHEAPTRSSVFNRAMQEAVRQAFATAYRTEHAPREEMSCVDSGEIVASSTMAAAPPSNDVPVSSAPTSCGMSPPGSAAGTTSHDRCILCEDSQPAEANIATAPIPAGTGDPVVAQAASGTAAGIMLLQPREKASRTSGEGHASEALACSDDRELQHAGGRFTVGGLKRLSQVYPDPPAASGNSSPGEEETRRLACSTIEEAPRPKEVRYDAQRHEHLSRAHCEGPNDEGNAATSWRQGPASSPSCSRPKFVGPRTETLNLVEEVMRPTSVRRISEFQVPEGLEFGDVGDGDPCQCYEDCFMDSCRNALLSIYCNPGCCSLGGTCSNSPRSHPGLKLFSSTPVVIEGQPHQAVKQNSGYTILLNAKSMPGMYVYIEALHCGSITRFMSHFCDPNVEFAEMQNGKDVKVLARMIKTVKPGTQLTVNYGDEIWFNCACDSCWVDPDDEEE</sequence>
<feature type="compositionally biased region" description="Polar residues" evidence="8">
    <location>
        <begin position="132"/>
        <end position="142"/>
    </location>
</feature>
<reference evidence="10 11" key="1">
    <citation type="submission" date="2018-08" db="EMBL/GenBank/DDBJ databases">
        <title>Genomic investigation of the strawberry pathogen Phytophthora fragariae indicates pathogenicity is determined by transcriptional variation in three key races.</title>
        <authorList>
            <person name="Adams T.M."/>
            <person name="Armitage A.D."/>
            <person name="Sobczyk M.K."/>
            <person name="Bates H.J."/>
            <person name="Dunwell J.M."/>
            <person name="Nellist C.F."/>
            <person name="Harrison R.J."/>
        </authorList>
    </citation>
    <scope>NUCLEOTIDE SEQUENCE [LARGE SCALE GENOMIC DNA]</scope>
    <source>
        <strain evidence="10 11">SCRP333</strain>
    </source>
</reference>
<dbReference type="InterPro" id="IPR001214">
    <property type="entry name" value="SET_dom"/>
</dbReference>
<dbReference type="CDD" id="cd08161">
    <property type="entry name" value="SET"/>
    <property type="match status" value="1"/>
</dbReference>
<accession>A0A6A4CN20</accession>
<dbReference type="Pfam" id="PF00856">
    <property type="entry name" value="SET"/>
    <property type="match status" value="1"/>
</dbReference>
<evidence type="ECO:0000256" key="4">
    <source>
        <dbReference type="ARBA" id="ARBA00022603"/>
    </source>
</evidence>
<evidence type="ECO:0000256" key="5">
    <source>
        <dbReference type="ARBA" id="ARBA00022679"/>
    </source>
</evidence>
<dbReference type="PANTHER" id="PTHR22884">
    <property type="entry name" value="SET DOMAIN PROTEINS"/>
    <property type="match status" value="1"/>
</dbReference>
<dbReference type="Proteomes" id="UP000434957">
    <property type="component" value="Unassembled WGS sequence"/>
</dbReference>
<comment type="caution">
    <text evidence="10">The sequence shown here is derived from an EMBL/GenBank/DDBJ whole genome shotgun (WGS) entry which is preliminary data.</text>
</comment>
<keyword evidence="11" id="KW-1185">Reference proteome</keyword>
<dbReference type="GO" id="GO:0005694">
    <property type="term" value="C:chromosome"/>
    <property type="evidence" value="ECO:0007669"/>
    <property type="project" value="UniProtKB-SubCell"/>
</dbReference>
<evidence type="ECO:0000259" key="9">
    <source>
        <dbReference type="PROSITE" id="PS50280"/>
    </source>
</evidence>
<feature type="region of interest" description="Disordered" evidence="8">
    <location>
        <begin position="244"/>
        <end position="321"/>
    </location>
</feature>
<dbReference type="PROSITE" id="PS50280">
    <property type="entry name" value="SET"/>
    <property type="match status" value="1"/>
</dbReference>
<dbReference type="GO" id="GO:0008168">
    <property type="term" value="F:methyltransferase activity"/>
    <property type="evidence" value="ECO:0007669"/>
    <property type="project" value="UniProtKB-KW"/>
</dbReference>
<feature type="region of interest" description="Disordered" evidence="8">
    <location>
        <begin position="124"/>
        <end position="152"/>
    </location>
</feature>
<protein>
    <recommendedName>
        <fullName evidence="9">SET domain-containing protein</fullName>
    </recommendedName>
</protein>
<evidence type="ECO:0000313" key="11">
    <source>
        <dbReference type="Proteomes" id="UP000434957"/>
    </source>
</evidence>
<dbReference type="InterPro" id="IPR050777">
    <property type="entry name" value="SET2_Histone-Lys_MeTrsfase"/>
</dbReference>
<keyword evidence="6" id="KW-0949">S-adenosyl-L-methionine</keyword>
<organism evidence="10 11">
    <name type="scientific">Phytophthora rubi</name>
    <dbReference type="NCBI Taxonomy" id="129364"/>
    <lineage>
        <taxon>Eukaryota</taxon>
        <taxon>Sar</taxon>
        <taxon>Stramenopiles</taxon>
        <taxon>Oomycota</taxon>
        <taxon>Peronosporomycetes</taxon>
        <taxon>Peronosporales</taxon>
        <taxon>Peronosporaceae</taxon>
        <taxon>Phytophthora</taxon>
    </lineage>
</organism>
<name>A0A6A4CN20_9STRA</name>
<dbReference type="AlphaFoldDB" id="A0A6A4CN20"/>
<dbReference type="InterPro" id="IPR046341">
    <property type="entry name" value="SET_dom_sf"/>
</dbReference>
<evidence type="ECO:0000256" key="8">
    <source>
        <dbReference type="SAM" id="MobiDB-lite"/>
    </source>
</evidence>
<feature type="domain" description="SET" evidence="9">
    <location>
        <begin position="390"/>
        <end position="498"/>
    </location>
</feature>
<evidence type="ECO:0000256" key="3">
    <source>
        <dbReference type="ARBA" id="ARBA00022454"/>
    </source>
</evidence>
<dbReference type="GO" id="GO:0005634">
    <property type="term" value="C:nucleus"/>
    <property type="evidence" value="ECO:0007669"/>
    <property type="project" value="UniProtKB-SubCell"/>
</dbReference>
<proteinExistence type="predicted"/>
<keyword evidence="3" id="KW-0158">Chromosome</keyword>
<dbReference type="SUPFAM" id="SSF82199">
    <property type="entry name" value="SET domain"/>
    <property type="match status" value="1"/>
</dbReference>
<evidence type="ECO:0000313" key="10">
    <source>
        <dbReference type="EMBL" id="KAE9292201.1"/>
    </source>
</evidence>
<dbReference type="EMBL" id="QXFT01002861">
    <property type="protein sequence ID" value="KAE9292201.1"/>
    <property type="molecule type" value="Genomic_DNA"/>
</dbReference>
<evidence type="ECO:0000256" key="2">
    <source>
        <dbReference type="ARBA" id="ARBA00004286"/>
    </source>
</evidence>
<gene>
    <name evidence="10" type="ORF">PR003_g24814</name>
</gene>
<dbReference type="Gene3D" id="2.170.270.10">
    <property type="entry name" value="SET domain"/>
    <property type="match status" value="1"/>
</dbReference>
<evidence type="ECO:0000256" key="6">
    <source>
        <dbReference type="ARBA" id="ARBA00022691"/>
    </source>
</evidence>
<keyword evidence="4" id="KW-0489">Methyltransferase</keyword>
<keyword evidence="7" id="KW-0539">Nucleus</keyword>
<evidence type="ECO:0000256" key="1">
    <source>
        <dbReference type="ARBA" id="ARBA00004123"/>
    </source>
</evidence>
<feature type="compositionally biased region" description="Basic and acidic residues" evidence="8">
    <location>
        <begin position="272"/>
        <end position="296"/>
    </location>
</feature>
<comment type="subcellular location">
    <subcellularLocation>
        <location evidence="2">Chromosome</location>
    </subcellularLocation>
    <subcellularLocation>
        <location evidence="1">Nucleus</location>
    </subcellularLocation>
</comment>
<feature type="compositionally biased region" description="Polar residues" evidence="8">
    <location>
        <begin position="303"/>
        <end position="317"/>
    </location>
</feature>
<dbReference type="GO" id="GO:0032259">
    <property type="term" value="P:methylation"/>
    <property type="evidence" value="ECO:0007669"/>
    <property type="project" value="UniProtKB-KW"/>
</dbReference>
<evidence type="ECO:0000256" key="7">
    <source>
        <dbReference type="ARBA" id="ARBA00023242"/>
    </source>
</evidence>